<name>A0A835AB84_9POAL</name>
<dbReference type="PANTHER" id="PTHR33085:SF42">
    <property type="entry name" value="DUF1618 DOMAIN-CONTAINING PROTEIN"/>
    <property type="match status" value="1"/>
</dbReference>
<proteinExistence type="predicted"/>
<reference evidence="2" key="1">
    <citation type="submission" date="2020-07" db="EMBL/GenBank/DDBJ databases">
        <title>Genome sequence and genetic diversity analysis of an under-domesticated orphan crop, white fonio (Digitaria exilis).</title>
        <authorList>
            <person name="Bennetzen J.L."/>
            <person name="Chen S."/>
            <person name="Ma X."/>
            <person name="Wang X."/>
            <person name="Yssel A.E.J."/>
            <person name="Chaluvadi S.R."/>
            <person name="Johnson M."/>
            <person name="Gangashetty P."/>
            <person name="Hamidou F."/>
            <person name="Sanogo M.D."/>
            <person name="Zwaenepoel A."/>
            <person name="Wallace J."/>
            <person name="Van De Peer Y."/>
            <person name="Van Deynze A."/>
        </authorList>
    </citation>
    <scope>NUCLEOTIDE SEQUENCE</scope>
    <source>
        <tissue evidence="2">Leaves</tissue>
    </source>
</reference>
<dbReference type="AlphaFoldDB" id="A0A835AB84"/>
<dbReference type="OrthoDB" id="635005at2759"/>
<feature type="region of interest" description="Disordered" evidence="1">
    <location>
        <begin position="215"/>
        <end position="248"/>
    </location>
</feature>
<evidence type="ECO:0000256" key="1">
    <source>
        <dbReference type="SAM" id="MobiDB-lite"/>
    </source>
</evidence>
<dbReference type="PANTHER" id="PTHR33085">
    <property type="entry name" value="OS12G0113100 PROTEIN-RELATED"/>
    <property type="match status" value="1"/>
</dbReference>
<comment type="caution">
    <text evidence="2">The sequence shown here is derived from an EMBL/GenBank/DDBJ whole genome shotgun (WGS) entry which is preliminary data.</text>
</comment>
<feature type="compositionally biased region" description="Basic and acidic residues" evidence="1">
    <location>
        <begin position="225"/>
        <end position="235"/>
    </location>
</feature>
<dbReference type="Pfam" id="PF07893">
    <property type="entry name" value="DUF1668"/>
    <property type="match status" value="1"/>
</dbReference>
<feature type="compositionally biased region" description="Pro residues" evidence="1">
    <location>
        <begin position="22"/>
        <end position="33"/>
    </location>
</feature>
<accession>A0A835AB84</accession>
<protein>
    <submittedName>
        <fullName evidence="2">Uncharacterized protein</fullName>
    </submittedName>
</protein>
<gene>
    <name evidence="2" type="ORF">HU200_061014</name>
</gene>
<feature type="compositionally biased region" description="Low complexity" evidence="1">
    <location>
        <begin position="1"/>
        <end position="13"/>
    </location>
</feature>
<evidence type="ECO:0000313" key="2">
    <source>
        <dbReference type="EMBL" id="KAF8655692.1"/>
    </source>
</evidence>
<dbReference type="EMBL" id="JACEFO010002583">
    <property type="protein sequence ID" value="KAF8655692.1"/>
    <property type="molecule type" value="Genomic_DNA"/>
</dbReference>
<organism evidence="2 3">
    <name type="scientific">Digitaria exilis</name>
    <dbReference type="NCBI Taxonomy" id="1010633"/>
    <lineage>
        <taxon>Eukaryota</taxon>
        <taxon>Viridiplantae</taxon>
        <taxon>Streptophyta</taxon>
        <taxon>Embryophyta</taxon>
        <taxon>Tracheophyta</taxon>
        <taxon>Spermatophyta</taxon>
        <taxon>Magnoliopsida</taxon>
        <taxon>Liliopsida</taxon>
        <taxon>Poales</taxon>
        <taxon>Poaceae</taxon>
        <taxon>PACMAD clade</taxon>
        <taxon>Panicoideae</taxon>
        <taxon>Panicodae</taxon>
        <taxon>Paniceae</taxon>
        <taxon>Anthephorinae</taxon>
        <taxon>Digitaria</taxon>
    </lineage>
</organism>
<feature type="region of interest" description="Disordered" evidence="1">
    <location>
        <begin position="1"/>
        <end position="41"/>
    </location>
</feature>
<dbReference type="Proteomes" id="UP000636709">
    <property type="component" value="Unassembled WGS sequence"/>
</dbReference>
<sequence>MTARGATASTTSTSPPPRRRPSPPPAALTSPPPPRRRSSLDTCGFTTLSLKPLWPPRLEYKYNRCVDVWSWEYLPAPPFQRSDVVSYAMDPRDGNTTFLVGTAMATFAFDTTAGARVWKPYADDWSMPFTGRAHFVSSLDAFVGLSKDPDNLGRLCSCKVVDDGRRSSCRVSMEKLFSEDPAEDHVGATLVYMGESSNEGEFCLVQCVSIEDDNMAGGSSEDGSGDSRGDVESLEKRKKGPQLGEEMPRGTSYFYRLTTFSLGYDDSNGGGLTTGESCRVQCYRVPETITQTSFLQDPVAFWM</sequence>
<evidence type="ECO:0000313" key="3">
    <source>
        <dbReference type="Proteomes" id="UP000636709"/>
    </source>
</evidence>
<dbReference type="InterPro" id="IPR012871">
    <property type="entry name" value="DUF1668_ORYSA"/>
</dbReference>
<keyword evidence="3" id="KW-1185">Reference proteome</keyword>